<dbReference type="EMBL" id="MU003498">
    <property type="protein sequence ID" value="KAF2474153.1"/>
    <property type="molecule type" value="Genomic_DNA"/>
</dbReference>
<sequence length="336" mass="36085">MAIPKVLLLSLLPFLPCTSAWGTLGHDTVAFIAQNFVSASTATWAQNILADTSTSYLASVATWADSYRYTTEGAFSAPYHYIDANDNPPSSCSVDYDRDCPAEGCVVSAIANYTTRVKTSNISATEKQKALKWIVHFIGDIHQPLHDEALEVGGNTISVTFSGTATNLHHIWDSNMPEKLIGGYSLTDAKNWATNLTAEIKSGSYASQAAGWLSGINGADAKASSMVWAKDANAYVCSTVLPNGAEAVRNQALDGAYYDKAIPVIELQIAKAGYRLAAWLNLIATGQVGLSVARKPRGAEVVEAVRIAPRDEERIKMARRARAAFGWNCGPEGHSH</sequence>
<proteinExistence type="predicted"/>
<protein>
    <submittedName>
        <fullName evidence="1">Uncharacterized protein</fullName>
    </submittedName>
</protein>
<evidence type="ECO:0000313" key="1">
    <source>
        <dbReference type="EMBL" id="KAF2474153.1"/>
    </source>
</evidence>
<name>A0ACB6R4D8_9PLEO</name>
<dbReference type="Proteomes" id="UP000799755">
    <property type="component" value="Unassembled WGS sequence"/>
</dbReference>
<comment type="caution">
    <text evidence="1">The sequence shown here is derived from an EMBL/GenBank/DDBJ whole genome shotgun (WGS) entry which is preliminary data.</text>
</comment>
<reference evidence="1" key="1">
    <citation type="journal article" date="2020" name="Stud. Mycol.">
        <title>101 Dothideomycetes genomes: a test case for predicting lifestyles and emergence of pathogens.</title>
        <authorList>
            <person name="Haridas S."/>
            <person name="Albert R."/>
            <person name="Binder M."/>
            <person name="Bloem J."/>
            <person name="Labutti K."/>
            <person name="Salamov A."/>
            <person name="Andreopoulos B."/>
            <person name="Baker S."/>
            <person name="Barry K."/>
            <person name="Bills G."/>
            <person name="Bluhm B."/>
            <person name="Cannon C."/>
            <person name="Castanera R."/>
            <person name="Culley D."/>
            <person name="Daum C."/>
            <person name="Ezra D."/>
            <person name="Gonzalez J."/>
            <person name="Henrissat B."/>
            <person name="Kuo A."/>
            <person name="Liang C."/>
            <person name="Lipzen A."/>
            <person name="Lutzoni F."/>
            <person name="Magnuson J."/>
            <person name="Mondo S."/>
            <person name="Nolan M."/>
            <person name="Ohm R."/>
            <person name="Pangilinan J."/>
            <person name="Park H.-J."/>
            <person name="Ramirez L."/>
            <person name="Alfaro M."/>
            <person name="Sun H."/>
            <person name="Tritt A."/>
            <person name="Yoshinaga Y."/>
            <person name="Zwiers L.-H."/>
            <person name="Turgeon B."/>
            <person name="Goodwin S."/>
            <person name="Spatafora J."/>
            <person name="Crous P."/>
            <person name="Grigoriev I."/>
        </authorList>
    </citation>
    <scope>NUCLEOTIDE SEQUENCE</scope>
    <source>
        <strain evidence="1">ATCC 200398</strain>
    </source>
</reference>
<accession>A0ACB6R4D8</accession>
<organism evidence="1 2">
    <name type="scientific">Lindgomyces ingoldianus</name>
    <dbReference type="NCBI Taxonomy" id="673940"/>
    <lineage>
        <taxon>Eukaryota</taxon>
        <taxon>Fungi</taxon>
        <taxon>Dikarya</taxon>
        <taxon>Ascomycota</taxon>
        <taxon>Pezizomycotina</taxon>
        <taxon>Dothideomycetes</taxon>
        <taxon>Pleosporomycetidae</taxon>
        <taxon>Pleosporales</taxon>
        <taxon>Lindgomycetaceae</taxon>
        <taxon>Lindgomyces</taxon>
    </lineage>
</organism>
<keyword evidence="2" id="KW-1185">Reference proteome</keyword>
<evidence type="ECO:0000313" key="2">
    <source>
        <dbReference type="Proteomes" id="UP000799755"/>
    </source>
</evidence>
<gene>
    <name evidence="1" type="ORF">BDR25DRAFT_332322</name>
</gene>